<dbReference type="AlphaFoldDB" id="A0A1M7K9H9"/>
<dbReference type="GO" id="GO:0005829">
    <property type="term" value="C:cytosol"/>
    <property type="evidence" value="ECO:0007669"/>
    <property type="project" value="TreeGrafter"/>
</dbReference>
<dbReference type="EMBL" id="LT670848">
    <property type="protein sequence ID" value="SHM61613.1"/>
    <property type="molecule type" value="Genomic_DNA"/>
</dbReference>
<proteinExistence type="predicted"/>
<dbReference type="PANTHER" id="PTHR46797:SF1">
    <property type="entry name" value="METHYLPHOSPHONATE SYNTHASE"/>
    <property type="match status" value="1"/>
</dbReference>
<dbReference type="OrthoDB" id="1357763at2"/>
<reference evidence="4" key="1">
    <citation type="submission" date="2016-11" db="EMBL/GenBank/DDBJ databases">
        <authorList>
            <person name="Varghese N."/>
            <person name="Submissions S."/>
        </authorList>
    </citation>
    <scope>NUCLEOTIDE SEQUENCE [LARGE SCALE GENOMIC DNA]</scope>
    <source>
        <strain evidence="4">ACAM 48</strain>
    </source>
</reference>
<dbReference type="PANTHER" id="PTHR46797">
    <property type="entry name" value="HTH-TYPE TRANSCRIPTIONAL REGULATOR"/>
    <property type="match status" value="1"/>
</dbReference>
<evidence type="ECO:0000313" key="4">
    <source>
        <dbReference type="Proteomes" id="UP000190235"/>
    </source>
</evidence>
<dbReference type="GO" id="GO:0003677">
    <property type="term" value="F:DNA binding"/>
    <property type="evidence" value="ECO:0007669"/>
    <property type="project" value="UniProtKB-KW"/>
</dbReference>
<name>A0A1M7K9H9_9FLAO</name>
<protein>
    <submittedName>
        <fullName evidence="3">Helix-turn-helix</fullName>
    </submittedName>
</protein>
<dbReference type="SMART" id="SM00530">
    <property type="entry name" value="HTH_XRE"/>
    <property type="match status" value="1"/>
</dbReference>
<dbReference type="InterPro" id="IPR001387">
    <property type="entry name" value="Cro/C1-type_HTH"/>
</dbReference>
<dbReference type="Proteomes" id="UP000190235">
    <property type="component" value="Chromosome I"/>
</dbReference>
<dbReference type="RefSeq" id="WP_079734499.1">
    <property type="nucleotide sequence ID" value="NZ_LT670848.1"/>
</dbReference>
<evidence type="ECO:0000256" key="1">
    <source>
        <dbReference type="ARBA" id="ARBA00023125"/>
    </source>
</evidence>
<dbReference type="InterPro" id="IPR010982">
    <property type="entry name" value="Lambda_DNA-bd_dom_sf"/>
</dbReference>
<sequence>MAAIQKIGQLIQQRRDNMLITQKQLAEMADIGINTLYKIETGKANPTLESLQRITDVLGMEITLQVKKV</sequence>
<evidence type="ECO:0000259" key="2">
    <source>
        <dbReference type="PROSITE" id="PS50943"/>
    </source>
</evidence>
<keyword evidence="1" id="KW-0238">DNA-binding</keyword>
<keyword evidence="4" id="KW-1185">Reference proteome</keyword>
<gene>
    <name evidence="3" type="ORF">SAMN05878281_1300</name>
</gene>
<dbReference type="Gene3D" id="1.10.260.40">
    <property type="entry name" value="lambda repressor-like DNA-binding domains"/>
    <property type="match status" value="1"/>
</dbReference>
<evidence type="ECO:0000313" key="3">
    <source>
        <dbReference type="EMBL" id="SHM61613.1"/>
    </source>
</evidence>
<dbReference type="STRING" id="143223.SAMN05878281_1300"/>
<dbReference type="Pfam" id="PF01381">
    <property type="entry name" value="HTH_3"/>
    <property type="match status" value="1"/>
</dbReference>
<organism evidence="3 4">
    <name type="scientific">Salegentibacter salegens</name>
    <dbReference type="NCBI Taxonomy" id="143223"/>
    <lineage>
        <taxon>Bacteria</taxon>
        <taxon>Pseudomonadati</taxon>
        <taxon>Bacteroidota</taxon>
        <taxon>Flavobacteriia</taxon>
        <taxon>Flavobacteriales</taxon>
        <taxon>Flavobacteriaceae</taxon>
        <taxon>Salegentibacter</taxon>
    </lineage>
</organism>
<dbReference type="CDD" id="cd00093">
    <property type="entry name" value="HTH_XRE"/>
    <property type="match status" value="1"/>
</dbReference>
<dbReference type="GO" id="GO:0003700">
    <property type="term" value="F:DNA-binding transcription factor activity"/>
    <property type="evidence" value="ECO:0007669"/>
    <property type="project" value="TreeGrafter"/>
</dbReference>
<accession>A0A1M7K9H9</accession>
<dbReference type="PROSITE" id="PS50943">
    <property type="entry name" value="HTH_CROC1"/>
    <property type="match status" value="1"/>
</dbReference>
<feature type="domain" description="HTH cro/C1-type" evidence="2">
    <location>
        <begin position="11"/>
        <end position="65"/>
    </location>
</feature>
<dbReference type="SUPFAM" id="SSF47413">
    <property type="entry name" value="lambda repressor-like DNA-binding domains"/>
    <property type="match status" value="1"/>
</dbReference>
<dbReference type="InterPro" id="IPR050807">
    <property type="entry name" value="TransReg_Diox_bact_type"/>
</dbReference>